<evidence type="ECO:0000256" key="5">
    <source>
        <dbReference type="ARBA" id="ARBA00022679"/>
    </source>
</evidence>
<keyword evidence="15" id="KW-0325">Glycoprotein</keyword>
<evidence type="ECO:0000256" key="9">
    <source>
        <dbReference type="ARBA" id="ARBA00022741"/>
    </source>
</evidence>
<feature type="domain" description="EGF-like" evidence="24">
    <location>
        <begin position="823"/>
        <end position="868"/>
    </location>
</feature>
<evidence type="ECO:0000256" key="1">
    <source>
        <dbReference type="ARBA" id="ARBA00004479"/>
    </source>
</evidence>
<keyword evidence="8" id="KW-0677">Repeat</keyword>
<evidence type="ECO:0000313" key="26">
    <source>
        <dbReference type="Proteomes" id="UP001168098"/>
    </source>
</evidence>
<comment type="catalytic activity">
    <reaction evidence="16">
        <text>L-seryl-[protein] + ATP = O-phospho-L-seryl-[protein] + ADP + H(+)</text>
        <dbReference type="Rhea" id="RHEA:17989"/>
        <dbReference type="Rhea" id="RHEA-COMP:9863"/>
        <dbReference type="Rhea" id="RHEA-COMP:11604"/>
        <dbReference type="ChEBI" id="CHEBI:15378"/>
        <dbReference type="ChEBI" id="CHEBI:29999"/>
        <dbReference type="ChEBI" id="CHEBI:30616"/>
        <dbReference type="ChEBI" id="CHEBI:83421"/>
        <dbReference type="ChEBI" id="CHEBI:456216"/>
    </reaction>
</comment>
<dbReference type="InterPro" id="IPR000152">
    <property type="entry name" value="EGF-type_Asp/Asn_hydroxyl_site"/>
</dbReference>
<evidence type="ECO:0000259" key="24">
    <source>
        <dbReference type="PROSITE" id="PS50026"/>
    </source>
</evidence>
<feature type="binding site" evidence="20">
    <location>
        <position position="445"/>
    </location>
    <ligand>
        <name>ATP</name>
        <dbReference type="ChEBI" id="CHEBI:30616"/>
    </ligand>
</feature>
<dbReference type="Gene3D" id="3.30.200.20">
    <property type="entry name" value="Phosphorylase Kinase, domain 1"/>
    <property type="match status" value="3"/>
</dbReference>
<gene>
    <name evidence="25" type="ORF">PVL29_023201</name>
</gene>
<feature type="chain" id="PRO_5041295336" evidence="22">
    <location>
        <begin position="30"/>
        <end position="1636"/>
    </location>
</feature>
<comment type="caution">
    <text evidence="25">The sequence shown here is derived from an EMBL/GenBank/DDBJ whole genome shotgun (WGS) entry which is preliminary data.</text>
</comment>
<feature type="domain" description="Protein kinase" evidence="23">
    <location>
        <begin position="416"/>
        <end position="698"/>
    </location>
</feature>
<dbReference type="GO" id="GO:0004674">
    <property type="term" value="F:protein serine/threonine kinase activity"/>
    <property type="evidence" value="ECO:0007669"/>
    <property type="project" value="UniProtKB-KW"/>
</dbReference>
<keyword evidence="14" id="KW-1015">Disulfide bond</keyword>
<feature type="binding site" evidence="20">
    <location>
        <position position="1339"/>
    </location>
    <ligand>
        <name>ATP</name>
        <dbReference type="ChEBI" id="CHEBI:30616"/>
    </ligand>
</feature>
<accession>A0AA38YN57</accession>
<reference evidence="25 26" key="1">
    <citation type="journal article" date="2023" name="BMC Biotechnol.">
        <title>Vitis rotundifolia cv Carlos genome sequencing.</title>
        <authorList>
            <person name="Huff M."/>
            <person name="Hulse-Kemp A."/>
            <person name="Scheffler B."/>
            <person name="Youngblood R."/>
            <person name="Simpson S."/>
            <person name="Babiker E."/>
            <person name="Staton M."/>
        </authorList>
    </citation>
    <scope>NUCLEOTIDE SEQUENCE [LARGE SCALE GENOMIC DNA]</scope>
    <source>
        <tissue evidence="25">Leaf</tissue>
    </source>
</reference>
<dbReference type="EMBL" id="JARBHA010000018">
    <property type="protein sequence ID" value="KAJ9673497.1"/>
    <property type="molecule type" value="Genomic_DNA"/>
</dbReference>
<dbReference type="PROSITE" id="PS00108">
    <property type="entry name" value="PROTEIN_KINASE_ST"/>
    <property type="match status" value="3"/>
</dbReference>
<dbReference type="InterPro" id="IPR008271">
    <property type="entry name" value="Ser/Thr_kinase_AS"/>
</dbReference>
<dbReference type="GO" id="GO:0030247">
    <property type="term" value="F:polysaccharide binding"/>
    <property type="evidence" value="ECO:0007669"/>
    <property type="project" value="InterPro"/>
</dbReference>
<keyword evidence="2" id="KW-0723">Serine/threonine-protein kinase</keyword>
<dbReference type="Gene3D" id="2.90.20.10">
    <property type="entry name" value="Plasmodium vivax P25 domain"/>
    <property type="match status" value="1"/>
</dbReference>
<dbReference type="SUPFAM" id="SSF56112">
    <property type="entry name" value="Protein kinase-like (PK-like)"/>
    <property type="match status" value="3"/>
</dbReference>
<evidence type="ECO:0000256" key="13">
    <source>
        <dbReference type="ARBA" id="ARBA00023136"/>
    </source>
</evidence>
<organism evidence="25 26">
    <name type="scientific">Vitis rotundifolia</name>
    <name type="common">Muscadine grape</name>
    <dbReference type="NCBI Taxonomy" id="103349"/>
    <lineage>
        <taxon>Eukaryota</taxon>
        <taxon>Viridiplantae</taxon>
        <taxon>Streptophyta</taxon>
        <taxon>Embryophyta</taxon>
        <taxon>Tracheophyta</taxon>
        <taxon>Spermatophyta</taxon>
        <taxon>Magnoliopsida</taxon>
        <taxon>eudicotyledons</taxon>
        <taxon>Gunneridae</taxon>
        <taxon>Pentapetalae</taxon>
        <taxon>rosids</taxon>
        <taxon>Vitales</taxon>
        <taxon>Vitaceae</taxon>
        <taxon>Viteae</taxon>
        <taxon>Vitis</taxon>
    </lineage>
</organism>
<dbReference type="InterPro" id="IPR025287">
    <property type="entry name" value="WAK_GUB"/>
</dbReference>
<evidence type="ECO:0000256" key="15">
    <source>
        <dbReference type="ARBA" id="ARBA00023180"/>
    </source>
</evidence>
<dbReference type="PANTHER" id="PTHR27005:SF468">
    <property type="entry name" value="OS01G0310500 PROTEIN"/>
    <property type="match status" value="1"/>
</dbReference>
<dbReference type="InterPro" id="IPR000719">
    <property type="entry name" value="Prot_kinase_dom"/>
</dbReference>
<keyword evidence="5" id="KW-0808">Transferase</keyword>
<keyword evidence="11 20" id="KW-0067">ATP-binding</keyword>
<keyword evidence="13 21" id="KW-0472">Membrane</keyword>
<comment type="function">
    <text evidence="18">Serine/threonine-protein kinase that may function as a signaling receptor of extracellular matrix component. Binding to pectin may have significance in the control of cell expansion, morphogenesis and development.</text>
</comment>
<feature type="domain" description="Protein kinase" evidence="23">
    <location>
        <begin position="949"/>
        <end position="1231"/>
    </location>
</feature>
<keyword evidence="6 21" id="KW-0812">Transmembrane</keyword>
<dbReference type="Pfam" id="PF00069">
    <property type="entry name" value="Pkinase"/>
    <property type="match status" value="3"/>
</dbReference>
<dbReference type="Pfam" id="PF08488">
    <property type="entry name" value="WAK"/>
    <property type="match status" value="1"/>
</dbReference>
<dbReference type="FunFam" id="1.10.510.10:FF:000084">
    <property type="entry name" value="Wall-associated receptor kinase 2"/>
    <property type="match status" value="3"/>
</dbReference>
<dbReference type="Gene3D" id="1.10.510.10">
    <property type="entry name" value="Transferase(Phosphotransferase) domain 1"/>
    <property type="match status" value="3"/>
</dbReference>
<sequence length="1636" mass="184168">MGLQGIMLVQLTLIGLLLASMAAAAVAQAKPGCPDRCGNVSIPYPFGTKKDCNHSQHFLLYCNDSVVPPKLTLGLNVHVVSISLKLGELKILNFLGRDCYNSSGGLVFNNDPMLRSGPGYTISGRRNKFTAVGCDTYAIVRAYKGQERYTTGCMSVCDSITNVKNGSCSGIGCCETSIPEGTTNFTVKLSSYNNHTSVRAFNPCSYAFVVEETHFKFSSNQFRDLNNTEYLPVVLDWRIGKERCKAARKTETYACQGKSECYEPDDWSGYLCKCLDGYHGNPYLPDGCQDINECDDPSLNKCVKKGRCKNTPGNYTCSCPKGYHGDGRQDGDRCNLDHLQVISVVLGAGIGFMILLLIISWLYWGLKKRKFIKLKEKFFQQNGGLMLQQQLSRQEGSDETIKIFTAEELEKATNKYDESNIVGRGGYGTVYKGTLTNGRIVAVKKSKMIDKSQIEQFINEVLVLSQINHRNVVKLLGCCLETEVPLLVYEFITNGTLFNYIHGERKASTISWEVRLRIATETAGVLSYLHSATSTPIIHRDVKSTNILLDDNYTAKVSDFGASRLVPLDQTQLSTLVQGTLGYLDPEYLLTSQLTEKSDVYSFGVVFVELLTGEKALSFDRSEEERSLAMYFLSSCRDDNLFQVLDKRIVNEENIEQLKEAANLAKRCLRLKGDERPTMKEVAMELERMRMMEKHAWIDSKEKEQLHGVVLLQLTVIWVVLAAMAALAAALAKPGCPDSCGNVSIPYPFGTREGCYLNEEFLITCSNSTTPPKAFLTDSTINVTNINFDGELHVLGLMAHNCYNRDGIQRNDFEPYFRLSVFHINECDDRSLNKCVKRERCKNAPGNYTCSCPKGYHGDGRQDGDRCNLDHLQVIPVVLGAGIGFMILLLSISWLYWGLKKRKFIKLKEKFFQQNGGLMLQQQLSSQEGSDETIKIFTAEELEKATNKYDENNIVGRGGYGTVYKGTLTNRRIVAVKKSKMIDKSQIEQFINEVLVLSQINHRNVVKLLGCCLETEVPLLVYEFITNGTLFNYIHGERKASTISWEVRLRIATETAGVLSYLHSATSTPIIHRDVKSTNILLDDNYTAKVSDFGASRLVPLDQTQLSTLVQGTLGYLDPEYLLTSQLTEKSDVYSFGVVFVELLTGEKALSFDRSEEERSLAMYFISSCKDDNLFQVLDKRIVNEENIEQLKEAANLAKRCLRLKGDERPTMKEVAMELERMRMMEKHAWIDSKEKEQLHGVSIGLISLLMGSSWLYWGLKKRKFIKLKKKFFEQNGGLMLRQQLSRQEGSNETVKIFSAEELEKATDKYAENKIIGQGGYGTVYKGTLTNGIIVAIKKSKMVDKSQIEQFINEVLVLTQINHRNVVKLLGCCLETEVPLLVYEFITNGTLFNYIHKEKNISTSSWEVRLRIATETAEVLSYLHSAASTPIIHRDVKSTNVLLDDNYTAKVSDFGASRLVPLDQTQLSTMVQGTLGYLDPEYLLTSQLTEKSDVYSFGVVLVELLTAKKVLSFDRPEEERSLAMYFLSSLKDDRLFQVLDERIVNEENIEQLKETANLAKRCLKLKGDERPTMKEVAMKLERMRMVEMHPWTDPEENEYLLGESSHTFDNGCSIGSTNTAYDSLKGHIMLPVKDGR</sequence>
<dbReference type="InterPro" id="IPR001881">
    <property type="entry name" value="EGF-like_Ca-bd_dom"/>
</dbReference>
<keyword evidence="3 19" id="KW-0245">EGF-like domain</keyword>
<feature type="binding site" evidence="20">
    <location>
        <position position="978"/>
    </location>
    <ligand>
        <name>ATP</name>
        <dbReference type="ChEBI" id="CHEBI:30616"/>
    </ligand>
</feature>
<dbReference type="PROSITE" id="PS01187">
    <property type="entry name" value="EGF_CA"/>
    <property type="match status" value="1"/>
</dbReference>
<dbReference type="InterPro" id="IPR018097">
    <property type="entry name" value="EGF_Ca-bd_CS"/>
</dbReference>
<evidence type="ECO:0000259" key="23">
    <source>
        <dbReference type="PROSITE" id="PS50011"/>
    </source>
</evidence>
<dbReference type="FunFam" id="2.10.25.10:FF:000968">
    <property type="entry name" value="Uncharacterized protein"/>
    <property type="match status" value="1"/>
</dbReference>
<evidence type="ECO:0000256" key="19">
    <source>
        <dbReference type="PROSITE-ProRule" id="PRU00076"/>
    </source>
</evidence>
<evidence type="ECO:0000313" key="25">
    <source>
        <dbReference type="EMBL" id="KAJ9673497.1"/>
    </source>
</evidence>
<keyword evidence="26" id="KW-1185">Reference proteome</keyword>
<evidence type="ECO:0000256" key="14">
    <source>
        <dbReference type="ARBA" id="ARBA00023157"/>
    </source>
</evidence>
<dbReference type="PROSITE" id="PS00010">
    <property type="entry name" value="ASX_HYDROXYL"/>
    <property type="match status" value="2"/>
</dbReference>
<evidence type="ECO:0000256" key="8">
    <source>
        <dbReference type="ARBA" id="ARBA00022737"/>
    </source>
</evidence>
<dbReference type="InterPro" id="IPR000742">
    <property type="entry name" value="EGF"/>
</dbReference>
<dbReference type="FunFam" id="2.10.25.10:FF:000038">
    <property type="entry name" value="Fibrillin 2"/>
    <property type="match status" value="1"/>
</dbReference>
<proteinExistence type="predicted"/>
<feature type="signal peptide" evidence="22">
    <location>
        <begin position="1"/>
        <end position="29"/>
    </location>
</feature>
<evidence type="ECO:0000256" key="3">
    <source>
        <dbReference type="ARBA" id="ARBA00022536"/>
    </source>
</evidence>
<dbReference type="CDD" id="cd14066">
    <property type="entry name" value="STKc_IRAK"/>
    <property type="match status" value="3"/>
</dbReference>
<keyword evidence="4" id="KW-0597">Phosphoprotein</keyword>
<dbReference type="SUPFAM" id="SSF57196">
    <property type="entry name" value="EGF/Laminin"/>
    <property type="match status" value="2"/>
</dbReference>
<dbReference type="PANTHER" id="PTHR27005">
    <property type="entry name" value="WALL-ASSOCIATED RECEPTOR KINASE-LIKE 21"/>
    <property type="match status" value="1"/>
</dbReference>
<dbReference type="GO" id="GO:0005524">
    <property type="term" value="F:ATP binding"/>
    <property type="evidence" value="ECO:0007669"/>
    <property type="project" value="UniProtKB-UniRule"/>
</dbReference>
<dbReference type="Pfam" id="PF07645">
    <property type="entry name" value="EGF_CA"/>
    <property type="match status" value="2"/>
</dbReference>
<dbReference type="FunFam" id="3.30.200.20:FF:000043">
    <property type="entry name" value="Wall-associated receptor kinase 2"/>
    <property type="match status" value="3"/>
</dbReference>
<evidence type="ECO:0000256" key="6">
    <source>
        <dbReference type="ARBA" id="ARBA00022692"/>
    </source>
</evidence>
<feature type="transmembrane region" description="Helical" evidence="21">
    <location>
        <begin position="709"/>
        <end position="732"/>
    </location>
</feature>
<feature type="transmembrane region" description="Helical" evidence="21">
    <location>
        <begin position="874"/>
        <end position="897"/>
    </location>
</feature>
<evidence type="ECO:0000256" key="20">
    <source>
        <dbReference type="PROSITE-ProRule" id="PRU10141"/>
    </source>
</evidence>
<dbReference type="InterPro" id="IPR045274">
    <property type="entry name" value="WAK-like"/>
</dbReference>
<feature type="transmembrane region" description="Helical" evidence="21">
    <location>
        <begin position="341"/>
        <end position="364"/>
    </location>
</feature>
<evidence type="ECO:0000256" key="10">
    <source>
        <dbReference type="ARBA" id="ARBA00022777"/>
    </source>
</evidence>
<evidence type="ECO:0000256" key="17">
    <source>
        <dbReference type="ARBA" id="ARBA00047951"/>
    </source>
</evidence>
<evidence type="ECO:0000256" key="7">
    <source>
        <dbReference type="ARBA" id="ARBA00022729"/>
    </source>
</evidence>
<dbReference type="Proteomes" id="UP001168098">
    <property type="component" value="Unassembled WGS sequence"/>
</dbReference>
<feature type="domain" description="EGF-like" evidence="24">
    <location>
        <begin position="290"/>
        <end position="335"/>
    </location>
</feature>
<dbReference type="GO" id="GO:0005886">
    <property type="term" value="C:plasma membrane"/>
    <property type="evidence" value="ECO:0007669"/>
    <property type="project" value="TreeGrafter"/>
</dbReference>
<dbReference type="GO" id="GO:0007166">
    <property type="term" value="P:cell surface receptor signaling pathway"/>
    <property type="evidence" value="ECO:0007669"/>
    <property type="project" value="InterPro"/>
</dbReference>
<comment type="subcellular location">
    <subcellularLocation>
        <location evidence="1">Membrane</location>
        <topology evidence="1">Single-pass type I membrane protein</topology>
    </subcellularLocation>
</comment>
<dbReference type="PROSITE" id="PS00107">
    <property type="entry name" value="PROTEIN_KINASE_ATP"/>
    <property type="match status" value="3"/>
</dbReference>
<dbReference type="SMART" id="SM00220">
    <property type="entry name" value="S_TKc"/>
    <property type="match status" value="3"/>
</dbReference>
<name>A0AA38YN57_VITRO</name>
<dbReference type="InterPro" id="IPR013695">
    <property type="entry name" value="WAK"/>
</dbReference>
<evidence type="ECO:0000256" key="21">
    <source>
        <dbReference type="SAM" id="Phobius"/>
    </source>
</evidence>
<evidence type="ECO:0000256" key="22">
    <source>
        <dbReference type="SAM" id="SignalP"/>
    </source>
</evidence>
<dbReference type="InterPro" id="IPR017441">
    <property type="entry name" value="Protein_kinase_ATP_BS"/>
</dbReference>
<evidence type="ECO:0000256" key="11">
    <source>
        <dbReference type="ARBA" id="ARBA00022840"/>
    </source>
</evidence>
<evidence type="ECO:0000256" key="4">
    <source>
        <dbReference type="ARBA" id="ARBA00022553"/>
    </source>
</evidence>
<dbReference type="PROSITE" id="PS50026">
    <property type="entry name" value="EGF_3"/>
    <property type="match status" value="2"/>
</dbReference>
<dbReference type="PROSITE" id="PS50011">
    <property type="entry name" value="PROTEIN_KINASE_DOM"/>
    <property type="match status" value="3"/>
</dbReference>
<dbReference type="GO" id="GO:0005509">
    <property type="term" value="F:calcium ion binding"/>
    <property type="evidence" value="ECO:0007669"/>
    <property type="project" value="InterPro"/>
</dbReference>
<comment type="caution">
    <text evidence="19">Lacks conserved residue(s) required for the propagation of feature annotation.</text>
</comment>
<dbReference type="InterPro" id="IPR049883">
    <property type="entry name" value="NOTCH1_EGF-like"/>
</dbReference>
<dbReference type="Gene3D" id="2.10.25.10">
    <property type="entry name" value="Laminin"/>
    <property type="match status" value="1"/>
</dbReference>
<dbReference type="SMART" id="SM00181">
    <property type="entry name" value="EGF"/>
    <property type="match status" value="3"/>
</dbReference>
<keyword evidence="9 20" id="KW-0547">Nucleotide-binding</keyword>
<evidence type="ECO:0000256" key="12">
    <source>
        <dbReference type="ARBA" id="ARBA00022989"/>
    </source>
</evidence>
<keyword evidence="7 22" id="KW-0732">Signal</keyword>
<protein>
    <submittedName>
        <fullName evidence="25">Uncharacterized protein</fullName>
    </submittedName>
</protein>
<keyword evidence="10" id="KW-0418">Kinase</keyword>
<dbReference type="SMART" id="SM00179">
    <property type="entry name" value="EGF_CA"/>
    <property type="match status" value="2"/>
</dbReference>
<feature type="domain" description="Protein kinase" evidence="23">
    <location>
        <begin position="1310"/>
        <end position="1592"/>
    </location>
</feature>
<dbReference type="InterPro" id="IPR011009">
    <property type="entry name" value="Kinase-like_dom_sf"/>
</dbReference>
<dbReference type="Pfam" id="PF13947">
    <property type="entry name" value="GUB_WAK_bind"/>
    <property type="match status" value="2"/>
</dbReference>
<evidence type="ECO:0000256" key="16">
    <source>
        <dbReference type="ARBA" id="ARBA00047558"/>
    </source>
</evidence>
<dbReference type="CDD" id="cd00054">
    <property type="entry name" value="EGF_CA"/>
    <property type="match status" value="2"/>
</dbReference>
<comment type="catalytic activity">
    <reaction evidence="17">
        <text>L-threonyl-[protein] + ATP = O-phospho-L-threonyl-[protein] + ADP + H(+)</text>
        <dbReference type="Rhea" id="RHEA:46608"/>
        <dbReference type="Rhea" id="RHEA-COMP:11060"/>
        <dbReference type="Rhea" id="RHEA-COMP:11605"/>
        <dbReference type="ChEBI" id="CHEBI:15378"/>
        <dbReference type="ChEBI" id="CHEBI:30013"/>
        <dbReference type="ChEBI" id="CHEBI:30616"/>
        <dbReference type="ChEBI" id="CHEBI:61977"/>
        <dbReference type="ChEBI" id="CHEBI:456216"/>
    </reaction>
</comment>
<evidence type="ECO:0000256" key="2">
    <source>
        <dbReference type="ARBA" id="ARBA00022527"/>
    </source>
</evidence>
<evidence type="ECO:0000256" key="18">
    <source>
        <dbReference type="ARBA" id="ARBA00058961"/>
    </source>
</evidence>
<keyword evidence="12 21" id="KW-1133">Transmembrane helix</keyword>